<evidence type="ECO:0000256" key="11">
    <source>
        <dbReference type="RuleBase" id="RU364063"/>
    </source>
</evidence>
<dbReference type="InterPro" id="IPR022754">
    <property type="entry name" value="DNA_pol_III_gamma-3"/>
</dbReference>
<evidence type="ECO:0000256" key="5">
    <source>
        <dbReference type="ARBA" id="ARBA00022723"/>
    </source>
</evidence>
<dbReference type="InterPro" id="IPR008921">
    <property type="entry name" value="DNA_pol3_clamp-load_cplx_C"/>
</dbReference>
<feature type="compositionally biased region" description="Pro residues" evidence="12">
    <location>
        <begin position="445"/>
        <end position="458"/>
    </location>
</feature>
<dbReference type="Pfam" id="PF13177">
    <property type="entry name" value="DNA_pol3_delta2"/>
    <property type="match status" value="1"/>
</dbReference>
<dbReference type="FunFam" id="3.40.50.300:FF:000014">
    <property type="entry name" value="DNA polymerase III subunit gamma/tau"/>
    <property type="match status" value="1"/>
</dbReference>
<dbReference type="InterPro" id="IPR001270">
    <property type="entry name" value="ClpA/B"/>
</dbReference>
<dbReference type="Gene3D" id="1.10.8.60">
    <property type="match status" value="1"/>
</dbReference>
<evidence type="ECO:0000256" key="3">
    <source>
        <dbReference type="ARBA" id="ARBA00022695"/>
    </source>
</evidence>
<evidence type="ECO:0000313" key="15">
    <source>
        <dbReference type="Proteomes" id="UP000239907"/>
    </source>
</evidence>
<keyword evidence="5" id="KW-0479">Metal-binding</keyword>
<feature type="domain" description="AAA+ ATPase" evidence="13">
    <location>
        <begin position="37"/>
        <end position="179"/>
    </location>
</feature>
<comment type="subunit">
    <text evidence="11">DNA polymerase III contains a core (composed of alpha, epsilon and theta chains) that associates with a tau subunit. This core dimerizes to form the POLIII' complex. PolIII' associates with the gamma complex (composed of gamma, delta, delta', psi and chi chains) and with the beta chain to form the complete DNA polymerase III complex.</text>
</comment>
<dbReference type="InterPro" id="IPR050238">
    <property type="entry name" value="DNA_Rep/Repair_Clamp_Loader"/>
</dbReference>
<dbReference type="SUPFAM" id="SSF48019">
    <property type="entry name" value="post-AAA+ oligomerization domain-like"/>
    <property type="match status" value="1"/>
</dbReference>
<proteinExistence type="inferred from homology"/>
<dbReference type="GO" id="GO:0009360">
    <property type="term" value="C:DNA polymerase III complex"/>
    <property type="evidence" value="ECO:0007669"/>
    <property type="project" value="InterPro"/>
</dbReference>
<dbReference type="EMBL" id="MQWA01000001">
    <property type="protein sequence ID" value="PQJ29897.1"/>
    <property type="molecule type" value="Genomic_DNA"/>
</dbReference>
<dbReference type="CDD" id="cd18137">
    <property type="entry name" value="HLD_clamp_pol_III_gamma_tau"/>
    <property type="match status" value="1"/>
</dbReference>
<evidence type="ECO:0000256" key="1">
    <source>
        <dbReference type="ARBA" id="ARBA00006360"/>
    </source>
</evidence>
<keyword evidence="7" id="KW-0862">Zinc</keyword>
<feature type="region of interest" description="Disordered" evidence="12">
    <location>
        <begin position="390"/>
        <end position="426"/>
    </location>
</feature>
<evidence type="ECO:0000256" key="4">
    <source>
        <dbReference type="ARBA" id="ARBA00022705"/>
    </source>
</evidence>
<dbReference type="GO" id="GO:0006261">
    <property type="term" value="P:DNA-templated DNA replication"/>
    <property type="evidence" value="ECO:0007669"/>
    <property type="project" value="TreeGrafter"/>
</dbReference>
<dbReference type="OrthoDB" id="9810148at2"/>
<sequence>MSYQVFARKYRPKTFNDVLGQDHVIQTLRNAIEQDRLAHAYLFVGPRGTGKTTTARILAKALNCPDGPDANFDPDCEICKEIADGTSLDVIEIDGASNNGVDHIRDLRENVQYAPTQGKFKIYYIDEVHMLSTSAFNALLKTLEEPPAHVKFIFATTEPNKILPTIISRCQRFDLRPINTQTIADQLTFIANNEKVTLDPAAAWAVAKGADGGMRDAQSMLDQLVAFCGSKITEKDVLSVFGYTSRETVASLTQSILAKNASSALTLLNEQASDGKELSRLLEDTIGCLRALLVAKIDPNANNDGIPQDLWDALMDASKPVSTDRLLNLVEIFADTEARMKWASNKKLHFEIGIIKAIQSLNDARISDVISALAGAGTLDSAQLEAIEPAKPPAPATPAVKVQPAPETEAPTPQPAASPTQQKVVETPAPEPVIEASAVVVTPSEPTPEPAQQAPPAPQEEFTPEPLKKRSANETISGLDAFIESAPEVSEAPPMLQPDSADSPKPKPAAKAEAEEPKVAKIDDNEFYKDPLIKKALVIFEATLKTA</sequence>
<evidence type="ECO:0000256" key="9">
    <source>
        <dbReference type="ARBA" id="ARBA00022932"/>
    </source>
</evidence>
<dbReference type="Gene3D" id="1.20.272.10">
    <property type="match status" value="1"/>
</dbReference>
<gene>
    <name evidence="11" type="primary">dnaX</name>
    <name evidence="14" type="ORF">BSZ32_16340</name>
</gene>
<keyword evidence="4 11" id="KW-0235">DNA replication</keyword>
<dbReference type="PANTHER" id="PTHR11669:SF0">
    <property type="entry name" value="PROTEIN STICHEL-LIKE 2"/>
    <property type="match status" value="1"/>
</dbReference>
<dbReference type="SUPFAM" id="SSF52540">
    <property type="entry name" value="P-loop containing nucleoside triphosphate hydrolases"/>
    <property type="match status" value="1"/>
</dbReference>
<dbReference type="InterPro" id="IPR012763">
    <property type="entry name" value="DNA_pol_III_sug/sutau_N"/>
</dbReference>
<evidence type="ECO:0000256" key="7">
    <source>
        <dbReference type="ARBA" id="ARBA00022833"/>
    </source>
</evidence>
<dbReference type="FunFam" id="1.10.8.60:FF:000013">
    <property type="entry name" value="DNA polymerase III subunit gamma/tau"/>
    <property type="match status" value="1"/>
</dbReference>
<reference evidence="14 15" key="1">
    <citation type="submission" date="2016-12" db="EMBL/GenBank/DDBJ databases">
        <title>Study of bacterial adaptation to deep sea.</title>
        <authorList>
            <person name="Song J."/>
            <person name="Yoshizawa S."/>
            <person name="Kogure K."/>
        </authorList>
    </citation>
    <scope>NUCLEOTIDE SEQUENCE [LARGE SCALE GENOMIC DNA]</scope>
    <source>
        <strain evidence="14 15">SAORIC-165</strain>
    </source>
</reference>
<name>A0A2S7U5W5_9BACT</name>
<dbReference type="GO" id="GO:0005524">
    <property type="term" value="F:ATP binding"/>
    <property type="evidence" value="ECO:0007669"/>
    <property type="project" value="UniProtKB-KW"/>
</dbReference>
<dbReference type="PRINTS" id="PR00300">
    <property type="entry name" value="CLPPROTEASEA"/>
</dbReference>
<protein>
    <recommendedName>
        <fullName evidence="11">DNA polymerase III subunit gamma/tau</fullName>
        <ecNumber evidence="11">2.7.7.7</ecNumber>
    </recommendedName>
</protein>
<dbReference type="InterPro" id="IPR045085">
    <property type="entry name" value="HLD_clamp_pol_III_gamma_tau"/>
</dbReference>
<dbReference type="NCBIfam" id="TIGR02397">
    <property type="entry name" value="dnaX_nterm"/>
    <property type="match status" value="1"/>
</dbReference>
<keyword evidence="15" id="KW-1185">Reference proteome</keyword>
<dbReference type="SMART" id="SM00382">
    <property type="entry name" value="AAA"/>
    <property type="match status" value="1"/>
</dbReference>
<comment type="caution">
    <text evidence="14">The sequence shown here is derived from an EMBL/GenBank/DDBJ whole genome shotgun (WGS) entry which is preliminary data.</text>
</comment>
<evidence type="ECO:0000259" key="13">
    <source>
        <dbReference type="SMART" id="SM00382"/>
    </source>
</evidence>
<dbReference type="InterPro" id="IPR003593">
    <property type="entry name" value="AAA+_ATPase"/>
</dbReference>
<dbReference type="GO" id="GO:0003677">
    <property type="term" value="F:DNA binding"/>
    <property type="evidence" value="ECO:0007669"/>
    <property type="project" value="InterPro"/>
</dbReference>
<evidence type="ECO:0000256" key="2">
    <source>
        <dbReference type="ARBA" id="ARBA00022679"/>
    </source>
</evidence>
<keyword evidence="2 11" id="KW-0808">Transferase</keyword>
<dbReference type="Proteomes" id="UP000239907">
    <property type="component" value="Unassembled WGS sequence"/>
</dbReference>
<dbReference type="InterPro" id="IPR027417">
    <property type="entry name" value="P-loop_NTPase"/>
</dbReference>
<dbReference type="RefSeq" id="WP_105044410.1">
    <property type="nucleotide sequence ID" value="NZ_MQWA01000001.1"/>
</dbReference>
<dbReference type="GO" id="GO:0046872">
    <property type="term" value="F:metal ion binding"/>
    <property type="evidence" value="ECO:0007669"/>
    <property type="project" value="UniProtKB-KW"/>
</dbReference>
<evidence type="ECO:0000256" key="10">
    <source>
        <dbReference type="ARBA" id="ARBA00049244"/>
    </source>
</evidence>
<dbReference type="CDD" id="cd00009">
    <property type="entry name" value="AAA"/>
    <property type="match status" value="1"/>
</dbReference>
<evidence type="ECO:0000256" key="6">
    <source>
        <dbReference type="ARBA" id="ARBA00022741"/>
    </source>
</evidence>
<dbReference type="Gene3D" id="3.40.50.300">
    <property type="entry name" value="P-loop containing nucleotide triphosphate hydrolases"/>
    <property type="match status" value="1"/>
</dbReference>
<feature type="compositionally biased region" description="Basic and acidic residues" evidence="12">
    <location>
        <begin position="502"/>
        <end position="518"/>
    </location>
</feature>
<dbReference type="EC" id="2.7.7.7" evidence="11"/>
<comment type="similarity">
    <text evidence="1 11">Belongs to the DnaX/STICHEL family.</text>
</comment>
<comment type="function">
    <text evidence="11">DNA polymerase III is a complex, multichain enzyme responsible for most of the replicative synthesis in bacteria. This DNA polymerase also exhibits 3' to 5' exonuclease activity.</text>
</comment>
<evidence type="ECO:0000313" key="14">
    <source>
        <dbReference type="EMBL" id="PQJ29897.1"/>
    </source>
</evidence>
<keyword evidence="3 11" id="KW-0548">Nucleotidyltransferase</keyword>
<accession>A0A2S7U5W5</accession>
<feature type="region of interest" description="Disordered" evidence="12">
    <location>
        <begin position="442"/>
        <end position="518"/>
    </location>
</feature>
<dbReference type="GO" id="GO:0003887">
    <property type="term" value="F:DNA-directed DNA polymerase activity"/>
    <property type="evidence" value="ECO:0007669"/>
    <property type="project" value="UniProtKB-KW"/>
</dbReference>
<evidence type="ECO:0000256" key="12">
    <source>
        <dbReference type="SAM" id="MobiDB-lite"/>
    </source>
</evidence>
<comment type="catalytic activity">
    <reaction evidence="10 11">
        <text>DNA(n) + a 2'-deoxyribonucleoside 5'-triphosphate = DNA(n+1) + diphosphate</text>
        <dbReference type="Rhea" id="RHEA:22508"/>
        <dbReference type="Rhea" id="RHEA-COMP:17339"/>
        <dbReference type="Rhea" id="RHEA-COMP:17340"/>
        <dbReference type="ChEBI" id="CHEBI:33019"/>
        <dbReference type="ChEBI" id="CHEBI:61560"/>
        <dbReference type="ChEBI" id="CHEBI:173112"/>
        <dbReference type="EC" id="2.7.7.7"/>
    </reaction>
</comment>
<dbReference type="Pfam" id="PF22608">
    <property type="entry name" value="DNAX_ATPase_lid"/>
    <property type="match status" value="1"/>
</dbReference>
<organism evidence="14 15">
    <name type="scientific">Rubritalea profundi</name>
    <dbReference type="NCBI Taxonomy" id="1658618"/>
    <lineage>
        <taxon>Bacteria</taxon>
        <taxon>Pseudomonadati</taxon>
        <taxon>Verrucomicrobiota</taxon>
        <taxon>Verrucomicrobiia</taxon>
        <taxon>Verrucomicrobiales</taxon>
        <taxon>Rubritaleaceae</taxon>
        <taxon>Rubritalea</taxon>
    </lineage>
</organism>
<evidence type="ECO:0000256" key="8">
    <source>
        <dbReference type="ARBA" id="ARBA00022840"/>
    </source>
</evidence>
<keyword evidence="9 11" id="KW-0239">DNA-directed DNA polymerase</keyword>
<keyword evidence="8 11" id="KW-0067">ATP-binding</keyword>
<feature type="compositionally biased region" description="Low complexity" evidence="12">
    <location>
        <begin position="397"/>
        <end position="422"/>
    </location>
</feature>
<dbReference type="Pfam" id="PF12169">
    <property type="entry name" value="DNA_pol3_gamma3"/>
    <property type="match status" value="1"/>
</dbReference>
<keyword evidence="6 11" id="KW-0547">Nucleotide-binding</keyword>
<dbReference type="PANTHER" id="PTHR11669">
    <property type="entry name" value="REPLICATION FACTOR C / DNA POLYMERASE III GAMMA-TAU SUBUNIT"/>
    <property type="match status" value="1"/>
</dbReference>
<dbReference type="NCBIfam" id="NF004046">
    <property type="entry name" value="PRK05563.1"/>
    <property type="match status" value="1"/>
</dbReference>
<dbReference type="AlphaFoldDB" id="A0A2S7U5W5"/>